<sequence length="420" mass="49605">MQLRLKMAGSQKKETMKCVSHEQACKLLHNKFIVVLGDSIQRSVYKDLVLLLQRDKYLTVQQLKSKGQMSFEQDCLIEGGCLAQMHNGTQYREVRQFKSAHHLVRFYFVTRIYSSYMKSLLDDFRHGLKPDVVIVNSCVWDVSRYDSRWISTYKDNLISFFDQLSEILPEETLVMWSLTMPLAEKIRGGFLVPEDCTFFSPPYTPQIEHKAPHLRYDVVEANFFSATLADAYGLDVLDFHFQFRSSMHHRMKDGVHWNALAHRKITSLLLQHAAQAWGVCMPCPVTTVENTEVTVKQPVWKNPSNHAERNPLMRNYSCKEMFYDDSLHFSHFLNHQQRQWHDTAGTFRSAWPPQPYFPVHSHKNNHGHNGNGFNYRPYHHHPEPNNEHHHQYVMRSRHRRRHAPYSHHRPHQYAHYDGYY</sequence>
<reference evidence="3 4" key="1">
    <citation type="journal article" date="2021" name="Sci. Rep.">
        <title>Chromosome anchoring in Senegalese sole (Solea senegalensis) reveals sex-associated markers and genome rearrangements in flatfish.</title>
        <authorList>
            <person name="Guerrero-Cozar I."/>
            <person name="Gomez-Garrido J."/>
            <person name="Berbel C."/>
            <person name="Martinez-Blanch J.F."/>
            <person name="Alioto T."/>
            <person name="Claros M.G."/>
            <person name="Gagnaire P.A."/>
            <person name="Manchado M."/>
        </authorList>
    </citation>
    <scope>NUCLEOTIDE SEQUENCE [LARGE SCALE GENOMIC DNA]</scope>
    <source>
        <strain evidence="3">Sse05_10M</strain>
    </source>
</reference>
<evidence type="ECO:0000256" key="1">
    <source>
        <dbReference type="ARBA" id="ARBA00037957"/>
    </source>
</evidence>
<comment type="similarity">
    <text evidence="1">Belongs to the PC-esterase family.</text>
</comment>
<feature type="compositionally biased region" description="Basic residues" evidence="2">
    <location>
        <begin position="391"/>
        <end position="410"/>
    </location>
</feature>
<evidence type="ECO:0000256" key="2">
    <source>
        <dbReference type="SAM" id="MobiDB-lite"/>
    </source>
</evidence>
<accession>A0AAV6QUL9</accession>
<dbReference type="Proteomes" id="UP000693946">
    <property type="component" value="Linkage Group LG3"/>
</dbReference>
<evidence type="ECO:0000313" key="4">
    <source>
        <dbReference type="Proteomes" id="UP000693946"/>
    </source>
</evidence>
<organism evidence="3 4">
    <name type="scientific">Solea senegalensis</name>
    <name type="common">Senegalese sole</name>
    <dbReference type="NCBI Taxonomy" id="28829"/>
    <lineage>
        <taxon>Eukaryota</taxon>
        <taxon>Metazoa</taxon>
        <taxon>Chordata</taxon>
        <taxon>Craniata</taxon>
        <taxon>Vertebrata</taxon>
        <taxon>Euteleostomi</taxon>
        <taxon>Actinopterygii</taxon>
        <taxon>Neopterygii</taxon>
        <taxon>Teleostei</taxon>
        <taxon>Neoteleostei</taxon>
        <taxon>Acanthomorphata</taxon>
        <taxon>Carangaria</taxon>
        <taxon>Pleuronectiformes</taxon>
        <taxon>Pleuronectoidei</taxon>
        <taxon>Soleidae</taxon>
        <taxon>Solea</taxon>
    </lineage>
</organism>
<evidence type="ECO:0000313" key="3">
    <source>
        <dbReference type="EMBL" id="KAG7495814.1"/>
    </source>
</evidence>
<keyword evidence="4" id="KW-1185">Reference proteome</keyword>
<dbReference type="EMBL" id="JAGKHQ010000015">
    <property type="protein sequence ID" value="KAG7495814.1"/>
    <property type="molecule type" value="Genomic_DNA"/>
</dbReference>
<dbReference type="PANTHER" id="PTHR14469:SF0">
    <property type="entry name" value="FAMILY WITH SEQUENCE SIMILARITY 113"/>
    <property type="match status" value="1"/>
</dbReference>
<feature type="region of interest" description="Disordered" evidence="2">
    <location>
        <begin position="364"/>
        <end position="410"/>
    </location>
</feature>
<comment type="caution">
    <text evidence="3">The sequence shown here is derived from an EMBL/GenBank/DDBJ whole genome shotgun (WGS) entry which is preliminary data.</text>
</comment>
<dbReference type="AlphaFoldDB" id="A0AAV6QUL9"/>
<evidence type="ECO:0008006" key="5">
    <source>
        <dbReference type="Google" id="ProtNLM"/>
    </source>
</evidence>
<gene>
    <name evidence="3" type="ORF">JOB18_005889</name>
</gene>
<name>A0AAV6QUL9_SOLSE</name>
<proteinExistence type="inferred from homology"/>
<protein>
    <recommendedName>
        <fullName evidence="5">Family with sequence similarity 113</fullName>
    </recommendedName>
</protein>
<feature type="compositionally biased region" description="Basic and acidic residues" evidence="2">
    <location>
        <begin position="380"/>
        <end position="390"/>
    </location>
</feature>
<dbReference type="PANTHER" id="PTHR14469">
    <property type="entry name" value="SARCOMA ANTIGEN NY-SAR-23"/>
    <property type="match status" value="1"/>
</dbReference>